<name>A0A7T8HKA2_CALRO</name>
<reference evidence="2" key="1">
    <citation type="submission" date="2021-01" db="EMBL/GenBank/DDBJ databases">
        <title>Caligus Genome Assembly.</title>
        <authorList>
            <person name="Gallardo-Escarate C."/>
        </authorList>
    </citation>
    <scope>NUCLEOTIDE SEQUENCE [LARGE SCALE GENOMIC DNA]</scope>
</reference>
<sequence>MDIIVKNIRVELEETTNTYEDVVTRRKGKRRLDSLRTPDFLAKLQKKLKDRITDVFNKSPREQIKLICTRFRPRLEKVVQIECAYFE</sequence>
<protein>
    <submittedName>
        <fullName evidence="1">Uncharacterized protein</fullName>
    </submittedName>
</protein>
<evidence type="ECO:0000313" key="1">
    <source>
        <dbReference type="EMBL" id="QQP51455.1"/>
    </source>
</evidence>
<organism evidence="1 2">
    <name type="scientific">Caligus rogercresseyi</name>
    <name type="common">Sea louse</name>
    <dbReference type="NCBI Taxonomy" id="217165"/>
    <lineage>
        <taxon>Eukaryota</taxon>
        <taxon>Metazoa</taxon>
        <taxon>Ecdysozoa</taxon>
        <taxon>Arthropoda</taxon>
        <taxon>Crustacea</taxon>
        <taxon>Multicrustacea</taxon>
        <taxon>Hexanauplia</taxon>
        <taxon>Copepoda</taxon>
        <taxon>Siphonostomatoida</taxon>
        <taxon>Caligidae</taxon>
        <taxon>Caligus</taxon>
    </lineage>
</organism>
<proteinExistence type="predicted"/>
<evidence type="ECO:0000313" key="2">
    <source>
        <dbReference type="Proteomes" id="UP000595437"/>
    </source>
</evidence>
<dbReference type="AlphaFoldDB" id="A0A7T8HKA2"/>
<accession>A0A7T8HKA2</accession>
<dbReference type="EMBL" id="CP045897">
    <property type="protein sequence ID" value="QQP51455.1"/>
    <property type="molecule type" value="Genomic_DNA"/>
</dbReference>
<dbReference type="Proteomes" id="UP000595437">
    <property type="component" value="Chromosome 8"/>
</dbReference>
<keyword evidence="2" id="KW-1185">Reference proteome</keyword>
<gene>
    <name evidence="1" type="ORF">FKW44_012828</name>
</gene>